<dbReference type="AlphaFoldDB" id="E5A5N2"/>
<reference evidence="3" key="1">
    <citation type="journal article" date="2011" name="Nat. Commun.">
        <title>Effector diversification within compartments of the Leptosphaeria maculans genome affected by Repeat-Induced Point mutations.</title>
        <authorList>
            <person name="Rouxel T."/>
            <person name="Grandaubert J."/>
            <person name="Hane J.K."/>
            <person name="Hoede C."/>
            <person name="van de Wouw A.P."/>
            <person name="Couloux A."/>
            <person name="Dominguez V."/>
            <person name="Anthouard V."/>
            <person name="Bally P."/>
            <person name="Bourras S."/>
            <person name="Cozijnsen A.J."/>
            <person name="Ciuffetti L.M."/>
            <person name="Degrave A."/>
            <person name="Dilmaghani A."/>
            <person name="Duret L."/>
            <person name="Fudal I."/>
            <person name="Goodwin S.B."/>
            <person name="Gout L."/>
            <person name="Glaser N."/>
            <person name="Linglin J."/>
            <person name="Kema G.H.J."/>
            <person name="Lapalu N."/>
            <person name="Lawrence C.B."/>
            <person name="May K."/>
            <person name="Meyer M."/>
            <person name="Ollivier B."/>
            <person name="Poulain J."/>
            <person name="Schoch C.L."/>
            <person name="Simon A."/>
            <person name="Spatafora J.W."/>
            <person name="Stachowiak A."/>
            <person name="Turgeon B.G."/>
            <person name="Tyler B.M."/>
            <person name="Vincent D."/>
            <person name="Weissenbach J."/>
            <person name="Amselem J."/>
            <person name="Quesneville H."/>
            <person name="Oliver R.P."/>
            <person name="Wincker P."/>
            <person name="Balesdent M.-H."/>
            <person name="Howlett B.J."/>
        </authorList>
    </citation>
    <scope>NUCLEOTIDE SEQUENCE [LARGE SCALE GENOMIC DNA]</scope>
    <source>
        <strain evidence="3">JN3 / isolate v23.1.3 / race Av1-4-5-6-7-8</strain>
    </source>
</reference>
<dbReference type="Proteomes" id="UP000002668">
    <property type="component" value="Genome"/>
</dbReference>
<evidence type="ECO:0000313" key="3">
    <source>
        <dbReference type="Proteomes" id="UP000002668"/>
    </source>
</evidence>
<organism evidence="3">
    <name type="scientific">Leptosphaeria maculans (strain JN3 / isolate v23.1.3 / race Av1-4-5-6-7-8)</name>
    <name type="common">Blackleg fungus</name>
    <name type="synonym">Phoma lingam</name>
    <dbReference type="NCBI Taxonomy" id="985895"/>
    <lineage>
        <taxon>Eukaryota</taxon>
        <taxon>Fungi</taxon>
        <taxon>Dikarya</taxon>
        <taxon>Ascomycota</taxon>
        <taxon>Pezizomycotina</taxon>
        <taxon>Dothideomycetes</taxon>
        <taxon>Pleosporomycetidae</taxon>
        <taxon>Pleosporales</taxon>
        <taxon>Pleosporineae</taxon>
        <taxon>Leptosphaeriaceae</taxon>
        <taxon>Plenodomus</taxon>
        <taxon>Plenodomus lingam/Leptosphaeria maculans species complex</taxon>
    </lineage>
</organism>
<keyword evidence="3" id="KW-1185">Reference proteome</keyword>
<dbReference type="EMBL" id="FP929134">
    <property type="protein sequence ID" value="CBX98930.1"/>
    <property type="molecule type" value="Genomic_DNA"/>
</dbReference>
<name>E5A5N2_LEPMJ</name>
<dbReference type="InParanoid" id="E5A5N2"/>
<feature type="region of interest" description="Disordered" evidence="1">
    <location>
        <begin position="1"/>
        <end position="59"/>
    </location>
</feature>
<accession>E5A5N2</accession>
<protein>
    <submittedName>
        <fullName evidence="2">Predicted protein</fullName>
    </submittedName>
</protein>
<dbReference type="VEuPathDB" id="FungiDB:LEMA_uP081690.1"/>
<sequence>MTSFSIPSPPIFKSLTPCLNPPPPPLSIKTQPHIPIPPYSPSPSESRTFSKPGFQRPRK</sequence>
<evidence type="ECO:0000313" key="2">
    <source>
        <dbReference type="EMBL" id="CBX98930.1"/>
    </source>
</evidence>
<gene>
    <name evidence="2" type="ORF">LEMA_uP081690.1</name>
</gene>
<proteinExistence type="predicted"/>
<dbReference type="HOGENOM" id="CLU_2961237_0_0_1"/>
<evidence type="ECO:0000256" key="1">
    <source>
        <dbReference type="SAM" id="MobiDB-lite"/>
    </source>
</evidence>